<evidence type="ECO:0000256" key="7">
    <source>
        <dbReference type="ARBA" id="ARBA00022898"/>
    </source>
</evidence>
<keyword evidence="5 10" id="KW-0032">Aminotransferase</keyword>
<evidence type="ECO:0000256" key="2">
    <source>
        <dbReference type="ARBA" id="ARBA00008954"/>
    </source>
</evidence>
<dbReference type="Gene3D" id="3.40.640.10">
    <property type="entry name" value="Type I PLP-dependent aspartate aminotransferase-like (Major domain)"/>
    <property type="match status" value="1"/>
</dbReference>
<dbReference type="EMBL" id="CP036150">
    <property type="protein sequence ID" value="QEN06618.1"/>
    <property type="molecule type" value="Genomic_DNA"/>
</dbReference>
<comment type="similarity">
    <text evidence="2 9">Belongs to the class-III pyridoxal-phosphate-dependent aminotransferase family.</text>
</comment>
<dbReference type="RefSeq" id="WP_149484701.1">
    <property type="nucleotide sequence ID" value="NZ_CP036150.1"/>
</dbReference>
<dbReference type="InterPro" id="IPR005814">
    <property type="entry name" value="Aminotrans_3"/>
</dbReference>
<keyword evidence="6 10" id="KW-0808">Transferase</keyword>
<gene>
    <name evidence="10" type="ORF">EXM22_00920</name>
</gene>
<proteinExistence type="inferred from homology"/>
<dbReference type="InterPro" id="IPR015421">
    <property type="entry name" value="PyrdxlP-dep_Trfase_major"/>
</dbReference>
<comment type="subunit">
    <text evidence="3">Homotetramer.</text>
</comment>
<dbReference type="InterPro" id="IPR049704">
    <property type="entry name" value="Aminotrans_3_PPA_site"/>
</dbReference>
<protein>
    <recommendedName>
        <fullName evidence="4">alanine--glyoxylate transaminase</fullName>
        <ecNumber evidence="4">2.6.1.44</ecNumber>
    </recommendedName>
</protein>
<dbReference type="AlphaFoldDB" id="A0A5C1QH18"/>
<evidence type="ECO:0000256" key="9">
    <source>
        <dbReference type="RuleBase" id="RU003560"/>
    </source>
</evidence>
<sequence>MALINSDYSGPEKILEKKKDFLMPCSYHFYKNPPQLVKGKGATLFDSKGKEYTDFFAGVSVMSCGHCNDLINKRVMDQLQTLQHTTSIYLTQPVVDLAEQLASVLPGNLRRSFFCNSGSEANEGAMLLARVYTGKKEFIALDGSLHGRTFLSSGANGIPMWRTDPFCDEVPVHFASSSEDVKKIMEEKGDRIAALLVEPIQGNGGIRPLPSDFFTSLRPMMKEKKILLICDEIQTGFARTGKMFAIEHYGVQPDILTGAKALGNGFPIGFFASTDAIASTFTKPSASTLGGNPVSCQAGLGVLEFIRKENLIEQARIKGEQLKKGLLEISRDCPFLGEPRGFGLMLGLPVSSYQDMDGAERCDLILEEMKDRGFLIGKNGLGRDVLAFQPPLVISSEMISLMLENLKKTVRK</sequence>
<dbReference type="PROSITE" id="PS00600">
    <property type="entry name" value="AA_TRANSFER_CLASS_3"/>
    <property type="match status" value="1"/>
</dbReference>
<evidence type="ECO:0000256" key="4">
    <source>
        <dbReference type="ARBA" id="ARBA00013049"/>
    </source>
</evidence>
<dbReference type="CDD" id="cd00610">
    <property type="entry name" value="OAT_like"/>
    <property type="match status" value="1"/>
</dbReference>
<dbReference type="InterPro" id="IPR015422">
    <property type="entry name" value="PyrdxlP-dep_Trfase_small"/>
</dbReference>
<dbReference type="Gene3D" id="3.90.1150.10">
    <property type="entry name" value="Aspartate Aminotransferase, domain 1"/>
    <property type="match status" value="1"/>
</dbReference>
<dbReference type="EC" id="2.6.1.44" evidence="4"/>
<evidence type="ECO:0000256" key="1">
    <source>
        <dbReference type="ARBA" id="ARBA00001933"/>
    </source>
</evidence>
<dbReference type="Pfam" id="PF00202">
    <property type="entry name" value="Aminotran_3"/>
    <property type="match status" value="1"/>
</dbReference>
<keyword evidence="11" id="KW-1185">Reference proteome</keyword>
<evidence type="ECO:0000313" key="10">
    <source>
        <dbReference type="EMBL" id="QEN06618.1"/>
    </source>
</evidence>
<dbReference type="PANTHER" id="PTHR45688:SF3">
    <property type="entry name" value="ALANINE--GLYOXYLATE AMINOTRANSFERASE 2, MITOCHONDRIAL"/>
    <property type="match status" value="1"/>
</dbReference>
<dbReference type="KEGG" id="ock:EXM22_00920"/>
<evidence type="ECO:0000256" key="3">
    <source>
        <dbReference type="ARBA" id="ARBA00011881"/>
    </source>
</evidence>
<keyword evidence="7 9" id="KW-0663">Pyridoxal phosphate</keyword>
<dbReference type="GO" id="GO:0008453">
    <property type="term" value="F:alanine-glyoxylate transaminase activity"/>
    <property type="evidence" value="ECO:0007669"/>
    <property type="project" value="UniProtKB-EC"/>
</dbReference>
<dbReference type="SUPFAM" id="SSF53383">
    <property type="entry name" value="PLP-dependent transferases"/>
    <property type="match status" value="1"/>
</dbReference>
<dbReference type="Proteomes" id="UP000324209">
    <property type="component" value="Chromosome"/>
</dbReference>
<dbReference type="FunFam" id="3.40.640.10:FF:000004">
    <property type="entry name" value="Acetylornithine aminotransferase"/>
    <property type="match status" value="1"/>
</dbReference>
<evidence type="ECO:0000313" key="11">
    <source>
        <dbReference type="Proteomes" id="UP000324209"/>
    </source>
</evidence>
<reference evidence="10 11" key="1">
    <citation type="submission" date="2019-02" db="EMBL/GenBank/DDBJ databases">
        <title>Complete Genome Sequence and Methylome Analysis of free living Spirochaetas.</title>
        <authorList>
            <person name="Fomenkov A."/>
            <person name="Dubinina G."/>
            <person name="Leshcheva N."/>
            <person name="Mikheeva N."/>
            <person name="Grabovich M."/>
            <person name="Vincze T."/>
            <person name="Roberts R.J."/>
        </authorList>
    </citation>
    <scope>NUCLEOTIDE SEQUENCE [LARGE SCALE GENOMIC DNA]</scope>
    <source>
        <strain evidence="10 11">K2</strain>
    </source>
</reference>
<dbReference type="OrthoDB" id="9801052at2"/>
<organism evidence="10 11">
    <name type="scientific">Oceanispirochaeta crateris</name>
    <dbReference type="NCBI Taxonomy" id="2518645"/>
    <lineage>
        <taxon>Bacteria</taxon>
        <taxon>Pseudomonadati</taxon>
        <taxon>Spirochaetota</taxon>
        <taxon>Spirochaetia</taxon>
        <taxon>Spirochaetales</taxon>
        <taxon>Spirochaetaceae</taxon>
        <taxon>Oceanispirochaeta</taxon>
    </lineage>
</organism>
<name>A0A5C1QH18_9SPIO</name>
<evidence type="ECO:0000256" key="8">
    <source>
        <dbReference type="ARBA" id="ARBA00022946"/>
    </source>
</evidence>
<accession>A0A5C1QH18</accession>
<comment type="cofactor">
    <cofactor evidence="1">
        <name>pyridoxal 5'-phosphate</name>
        <dbReference type="ChEBI" id="CHEBI:597326"/>
    </cofactor>
</comment>
<keyword evidence="8" id="KW-0809">Transit peptide</keyword>
<evidence type="ECO:0000256" key="5">
    <source>
        <dbReference type="ARBA" id="ARBA00022576"/>
    </source>
</evidence>
<dbReference type="PIRSF" id="PIRSF000521">
    <property type="entry name" value="Transaminase_4ab_Lys_Orn"/>
    <property type="match status" value="1"/>
</dbReference>
<evidence type="ECO:0000256" key="6">
    <source>
        <dbReference type="ARBA" id="ARBA00022679"/>
    </source>
</evidence>
<dbReference type="GO" id="GO:0030170">
    <property type="term" value="F:pyridoxal phosphate binding"/>
    <property type="evidence" value="ECO:0007669"/>
    <property type="project" value="InterPro"/>
</dbReference>
<dbReference type="PANTHER" id="PTHR45688">
    <property type="match status" value="1"/>
</dbReference>
<dbReference type="InterPro" id="IPR015424">
    <property type="entry name" value="PyrdxlP-dep_Trfase"/>
</dbReference>